<evidence type="ECO:0000259" key="9">
    <source>
        <dbReference type="PROSITE" id="PS50157"/>
    </source>
</evidence>
<feature type="region of interest" description="Disordered" evidence="8">
    <location>
        <begin position="1"/>
        <end position="47"/>
    </location>
</feature>
<dbReference type="GO" id="GO:0000785">
    <property type="term" value="C:chromatin"/>
    <property type="evidence" value="ECO:0007669"/>
    <property type="project" value="TreeGrafter"/>
</dbReference>
<evidence type="ECO:0000256" key="5">
    <source>
        <dbReference type="ARBA" id="ARBA00022833"/>
    </source>
</evidence>
<keyword evidence="5" id="KW-0862">Zinc</keyword>
<dbReference type="PANTHER" id="PTHR40626">
    <property type="entry name" value="MIP31509P"/>
    <property type="match status" value="1"/>
</dbReference>
<feature type="compositionally biased region" description="Polar residues" evidence="8">
    <location>
        <begin position="1"/>
        <end position="20"/>
    </location>
</feature>
<dbReference type="Proteomes" id="UP000244855">
    <property type="component" value="Unassembled WGS sequence"/>
</dbReference>
<keyword evidence="4 7" id="KW-0863">Zinc-finger</keyword>
<accession>A0A2V1DTP1</accession>
<comment type="subcellular location">
    <subcellularLocation>
        <location evidence="1">Nucleus</location>
    </subcellularLocation>
</comment>
<evidence type="ECO:0000256" key="4">
    <source>
        <dbReference type="ARBA" id="ARBA00022771"/>
    </source>
</evidence>
<dbReference type="GO" id="GO:0000981">
    <property type="term" value="F:DNA-binding transcription factor activity, RNA polymerase II-specific"/>
    <property type="evidence" value="ECO:0007669"/>
    <property type="project" value="InterPro"/>
</dbReference>
<dbReference type="InterPro" id="IPR013087">
    <property type="entry name" value="Znf_C2H2_type"/>
</dbReference>
<keyword evidence="6" id="KW-0539">Nucleus</keyword>
<protein>
    <recommendedName>
        <fullName evidence="9">C2H2-type domain-containing protein</fullName>
    </recommendedName>
</protein>
<dbReference type="Pfam" id="PF00096">
    <property type="entry name" value="zf-C2H2"/>
    <property type="match status" value="1"/>
</dbReference>
<dbReference type="GO" id="GO:0008270">
    <property type="term" value="F:zinc ion binding"/>
    <property type="evidence" value="ECO:0007669"/>
    <property type="project" value="UniProtKB-KW"/>
</dbReference>
<dbReference type="SMART" id="SM00355">
    <property type="entry name" value="ZnF_C2H2"/>
    <property type="match status" value="1"/>
</dbReference>
<dbReference type="InterPro" id="IPR051059">
    <property type="entry name" value="VerF-like"/>
</dbReference>
<dbReference type="GO" id="GO:0005634">
    <property type="term" value="C:nucleus"/>
    <property type="evidence" value="ECO:0007669"/>
    <property type="project" value="UniProtKB-SubCell"/>
</dbReference>
<evidence type="ECO:0000256" key="7">
    <source>
        <dbReference type="PROSITE-ProRule" id="PRU00042"/>
    </source>
</evidence>
<reference evidence="10 11" key="1">
    <citation type="journal article" date="2018" name="Sci. Rep.">
        <title>Comparative genomics provides insights into the lifestyle and reveals functional heterogeneity of dark septate endophytic fungi.</title>
        <authorList>
            <person name="Knapp D.G."/>
            <person name="Nemeth J.B."/>
            <person name="Barry K."/>
            <person name="Hainaut M."/>
            <person name="Henrissat B."/>
            <person name="Johnson J."/>
            <person name="Kuo A."/>
            <person name="Lim J.H.P."/>
            <person name="Lipzen A."/>
            <person name="Nolan M."/>
            <person name="Ohm R.A."/>
            <person name="Tamas L."/>
            <person name="Grigoriev I.V."/>
            <person name="Spatafora J.W."/>
            <person name="Nagy L.G."/>
            <person name="Kovacs G.M."/>
        </authorList>
    </citation>
    <scope>NUCLEOTIDE SEQUENCE [LARGE SCALE GENOMIC DNA]</scope>
    <source>
        <strain evidence="10 11">DSE2036</strain>
    </source>
</reference>
<dbReference type="PANTHER" id="PTHR40626:SF30">
    <property type="entry name" value="FINGER DOMAIN PROTEIN, PUTATIVE (AFU_ORTHOLOGUE AFUA_4G13600)-RELATED"/>
    <property type="match status" value="1"/>
</dbReference>
<gene>
    <name evidence="10" type="ORF">DM02DRAFT_613517</name>
</gene>
<evidence type="ECO:0000256" key="1">
    <source>
        <dbReference type="ARBA" id="ARBA00004123"/>
    </source>
</evidence>
<evidence type="ECO:0000256" key="8">
    <source>
        <dbReference type="SAM" id="MobiDB-lite"/>
    </source>
</evidence>
<feature type="compositionally biased region" description="Low complexity" evidence="8">
    <location>
        <begin position="36"/>
        <end position="45"/>
    </location>
</feature>
<evidence type="ECO:0000256" key="6">
    <source>
        <dbReference type="ARBA" id="ARBA00023242"/>
    </source>
</evidence>
<dbReference type="PROSITE" id="PS50157">
    <property type="entry name" value="ZINC_FINGER_C2H2_2"/>
    <property type="match status" value="1"/>
</dbReference>
<dbReference type="PROSITE" id="PS00028">
    <property type="entry name" value="ZINC_FINGER_C2H2_1"/>
    <property type="match status" value="1"/>
</dbReference>
<dbReference type="Gene3D" id="3.30.160.60">
    <property type="entry name" value="Classic Zinc Finger"/>
    <property type="match status" value="1"/>
</dbReference>
<dbReference type="SUPFAM" id="SSF57667">
    <property type="entry name" value="beta-beta-alpha zinc fingers"/>
    <property type="match status" value="1"/>
</dbReference>
<keyword evidence="11" id="KW-1185">Reference proteome</keyword>
<dbReference type="AlphaFoldDB" id="A0A2V1DTP1"/>
<evidence type="ECO:0000256" key="3">
    <source>
        <dbReference type="ARBA" id="ARBA00022737"/>
    </source>
</evidence>
<dbReference type="GO" id="GO:0000978">
    <property type="term" value="F:RNA polymerase II cis-regulatory region sequence-specific DNA binding"/>
    <property type="evidence" value="ECO:0007669"/>
    <property type="project" value="InterPro"/>
</dbReference>
<proteinExistence type="predicted"/>
<evidence type="ECO:0000313" key="10">
    <source>
        <dbReference type="EMBL" id="PVI01567.1"/>
    </source>
</evidence>
<feature type="domain" description="C2H2-type" evidence="9">
    <location>
        <begin position="51"/>
        <end position="80"/>
    </location>
</feature>
<keyword evidence="3" id="KW-0677">Repeat</keyword>
<dbReference type="OrthoDB" id="6365676at2759"/>
<evidence type="ECO:0000256" key="2">
    <source>
        <dbReference type="ARBA" id="ARBA00022723"/>
    </source>
</evidence>
<organism evidence="10 11">
    <name type="scientific">Periconia macrospinosa</name>
    <dbReference type="NCBI Taxonomy" id="97972"/>
    <lineage>
        <taxon>Eukaryota</taxon>
        <taxon>Fungi</taxon>
        <taxon>Dikarya</taxon>
        <taxon>Ascomycota</taxon>
        <taxon>Pezizomycotina</taxon>
        <taxon>Dothideomycetes</taxon>
        <taxon>Pleosporomycetidae</taxon>
        <taxon>Pleosporales</taxon>
        <taxon>Massarineae</taxon>
        <taxon>Periconiaceae</taxon>
        <taxon>Periconia</taxon>
    </lineage>
</organism>
<name>A0A2V1DTP1_9PLEO</name>
<keyword evidence="2" id="KW-0479">Metal-binding</keyword>
<dbReference type="STRING" id="97972.A0A2V1DTP1"/>
<sequence>MADVTASSPENGAVSSTSAQGLAPSTRGRKRKEGFAAATTASRGAAGEKRFRCQSEGCERSFTRAEHLQRHLLNHSNGDFTCARCRAHFKRRDLLGE</sequence>
<evidence type="ECO:0000313" key="11">
    <source>
        <dbReference type="Proteomes" id="UP000244855"/>
    </source>
</evidence>
<dbReference type="InterPro" id="IPR036236">
    <property type="entry name" value="Znf_C2H2_sf"/>
</dbReference>
<dbReference type="EMBL" id="KZ805355">
    <property type="protein sequence ID" value="PVI01567.1"/>
    <property type="molecule type" value="Genomic_DNA"/>
</dbReference>